<protein>
    <submittedName>
        <fullName evidence="1">Uncharacterized protein</fullName>
    </submittedName>
</protein>
<dbReference type="RefSeq" id="WP_317570411.1">
    <property type="nucleotide sequence ID" value="NZ_JAWLKA010000019.1"/>
</dbReference>
<accession>A0ABU4CN59</accession>
<evidence type="ECO:0000313" key="2">
    <source>
        <dbReference type="Proteomes" id="UP001185737"/>
    </source>
</evidence>
<dbReference type="Proteomes" id="UP001185737">
    <property type="component" value="Unassembled WGS sequence"/>
</dbReference>
<dbReference type="EMBL" id="JAWLKA010000019">
    <property type="protein sequence ID" value="MDV6284557.1"/>
    <property type="molecule type" value="Genomic_DNA"/>
</dbReference>
<comment type="caution">
    <text evidence="1">The sequence shown here is derived from an EMBL/GenBank/DDBJ whole genome shotgun (WGS) entry which is preliminary data.</text>
</comment>
<proteinExistence type="predicted"/>
<organism evidence="1 2">
    <name type="scientific">Rhodococcus jostii</name>
    <dbReference type="NCBI Taxonomy" id="132919"/>
    <lineage>
        <taxon>Bacteria</taxon>
        <taxon>Bacillati</taxon>
        <taxon>Actinomycetota</taxon>
        <taxon>Actinomycetes</taxon>
        <taxon>Mycobacteriales</taxon>
        <taxon>Nocardiaceae</taxon>
        <taxon>Rhodococcus</taxon>
    </lineage>
</organism>
<sequence>MGVGSVRRRLVVDDGMDFILVWGVRGRADAQNAVGRPVVTR</sequence>
<keyword evidence="2" id="KW-1185">Reference proteome</keyword>
<evidence type="ECO:0000313" key="1">
    <source>
        <dbReference type="EMBL" id="MDV6284557.1"/>
    </source>
</evidence>
<name>A0ABU4CN59_RHOJO</name>
<gene>
    <name evidence="1" type="ORF">R3Q59_29120</name>
</gene>
<reference evidence="1 2" key="1">
    <citation type="submission" date="2023-10" db="EMBL/GenBank/DDBJ databases">
        <title>Development of a sustainable strategy for remediation of hydrocarbon-contaminated territories based on the waste exchange concept.</title>
        <authorList>
            <person name="Krivoruchko A."/>
        </authorList>
    </citation>
    <scope>NUCLEOTIDE SEQUENCE [LARGE SCALE GENOMIC DNA]</scope>
    <source>
        <strain evidence="1 2">IEGM 60</strain>
    </source>
</reference>